<dbReference type="EMBL" id="KQ086545">
    <property type="protein sequence ID" value="KLO04430.1"/>
    <property type="molecule type" value="Genomic_DNA"/>
</dbReference>
<protein>
    <submittedName>
        <fullName evidence="1">Uncharacterized protein</fullName>
    </submittedName>
</protein>
<dbReference type="AlphaFoldDB" id="A0A0H2QY05"/>
<proteinExistence type="predicted"/>
<dbReference type="EMBL" id="KQ086418">
    <property type="protein sequence ID" value="KLO04845.1"/>
    <property type="molecule type" value="Genomic_DNA"/>
</dbReference>
<reference evidence="1 3" key="1">
    <citation type="submission" date="2015-04" db="EMBL/GenBank/DDBJ databases">
        <title>Complete genome sequence of Schizopora paradoxa KUC8140, a cosmopolitan wood degrader in East Asia.</title>
        <authorList>
            <consortium name="DOE Joint Genome Institute"/>
            <person name="Min B."/>
            <person name="Park H."/>
            <person name="Jang Y."/>
            <person name="Kim J.-J."/>
            <person name="Kim K.H."/>
            <person name="Pangilinan J."/>
            <person name="Lipzen A."/>
            <person name="Riley R."/>
            <person name="Grigoriev I.V."/>
            <person name="Spatafora J.W."/>
            <person name="Choi I.-G."/>
        </authorList>
    </citation>
    <scope>NUCLEOTIDE SEQUENCE [LARGE SCALE GENOMIC DNA]</scope>
    <source>
        <strain evidence="1 3">KUC8140</strain>
    </source>
</reference>
<evidence type="ECO:0000313" key="1">
    <source>
        <dbReference type="EMBL" id="KLO04430.1"/>
    </source>
</evidence>
<dbReference type="Proteomes" id="UP000053477">
    <property type="component" value="Unassembled WGS sequence"/>
</dbReference>
<accession>A0A0H2QY05</accession>
<evidence type="ECO:0000313" key="3">
    <source>
        <dbReference type="Proteomes" id="UP000053477"/>
    </source>
</evidence>
<gene>
    <name evidence="2" type="ORF">SCHPADRAFT_911402</name>
    <name evidence="1" type="ORF">SCHPADRAFT_911656</name>
</gene>
<name>A0A0H2QY05_9AGAM</name>
<sequence>MRFFLCSKLECHLVESDWINEVLTLELHVITHTLYLERRDCSRSSKLDTFGSIL</sequence>
<evidence type="ECO:0000313" key="2">
    <source>
        <dbReference type="EMBL" id="KLO04845.1"/>
    </source>
</evidence>
<keyword evidence="3" id="KW-1185">Reference proteome</keyword>
<organism evidence="1 3">
    <name type="scientific">Schizopora paradoxa</name>
    <dbReference type="NCBI Taxonomy" id="27342"/>
    <lineage>
        <taxon>Eukaryota</taxon>
        <taxon>Fungi</taxon>
        <taxon>Dikarya</taxon>
        <taxon>Basidiomycota</taxon>
        <taxon>Agaricomycotina</taxon>
        <taxon>Agaricomycetes</taxon>
        <taxon>Hymenochaetales</taxon>
        <taxon>Schizoporaceae</taxon>
        <taxon>Schizopora</taxon>
    </lineage>
</organism>